<comment type="caution">
    <text evidence="1">The sequence shown here is derived from an EMBL/GenBank/DDBJ whole genome shotgun (WGS) entry which is preliminary data.</text>
</comment>
<gene>
    <name evidence="1" type="ORF">GCM10023175_29950</name>
</gene>
<evidence type="ECO:0000313" key="2">
    <source>
        <dbReference type="Proteomes" id="UP001501598"/>
    </source>
</evidence>
<organism evidence="1 2">
    <name type="scientific">Pseudonocardia xishanensis</name>
    <dbReference type="NCBI Taxonomy" id="630995"/>
    <lineage>
        <taxon>Bacteria</taxon>
        <taxon>Bacillati</taxon>
        <taxon>Actinomycetota</taxon>
        <taxon>Actinomycetes</taxon>
        <taxon>Pseudonocardiales</taxon>
        <taxon>Pseudonocardiaceae</taxon>
        <taxon>Pseudonocardia</taxon>
    </lineage>
</organism>
<evidence type="ECO:0000313" key="1">
    <source>
        <dbReference type="EMBL" id="GAA4546851.1"/>
    </source>
</evidence>
<keyword evidence="2" id="KW-1185">Reference proteome</keyword>
<proteinExistence type="predicted"/>
<reference evidence="2" key="1">
    <citation type="journal article" date="2019" name="Int. J. Syst. Evol. Microbiol.">
        <title>The Global Catalogue of Microorganisms (GCM) 10K type strain sequencing project: providing services to taxonomists for standard genome sequencing and annotation.</title>
        <authorList>
            <consortium name="The Broad Institute Genomics Platform"/>
            <consortium name="The Broad Institute Genome Sequencing Center for Infectious Disease"/>
            <person name="Wu L."/>
            <person name="Ma J."/>
        </authorList>
    </citation>
    <scope>NUCLEOTIDE SEQUENCE [LARGE SCALE GENOMIC DNA]</scope>
    <source>
        <strain evidence="2">JCM 17906</strain>
    </source>
</reference>
<dbReference type="EMBL" id="BAABGT010000033">
    <property type="protein sequence ID" value="GAA4546851.1"/>
    <property type="molecule type" value="Genomic_DNA"/>
</dbReference>
<name>A0ABP8RS07_9PSEU</name>
<protein>
    <submittedName>
        <fullName evidence="1">Uncharacterized protein</fullName>
    </submittedName>
</protein>
<dbReference type="Proteomes" id="UP001501598">
    <property type="component" value="Unassembled WGS sequence"/>
</dbReference>
<sequence>MPATSGNDTSRVSAAVFRAALSSTTPATSCTTVISNSTSTQRCGVNSHGVARASTIPVAADALAGAVSSRVSTWCAAVTAPADTFGLVPGPCSGLPLWVTDR</sequence>
<accession>A0ABP8RS07</accession>